<accession>A0AAE1S814</accession>
<dbReference type="InterPro" id="IPR032675">
    <property type="entry name" value="LRR_dom_sf"/>
</dbReference>
<feature type="compositionally biased region" description="Polar residues" evidence="1">
    <location>
        <begin position="42"/>
        <end position="61"/>
    </location>
</feature>
<evidence type="ECO:0000313" key="2">
    <source>
        <dbReference type="EMBL" id="KAK4364970.1"/>
    </source>
</evidence>
<proteinExistence type="predicted"/>
<evidence type="ECO:0000256" key="1">
    <source>
        <dbReference type="SAM" id="MobiDB-lite"/>
    </source>
</evidence>
<dbReference type="Proteomes" id="UP001291623">
    <property type="component" value="Unassembled WGS sequence"/>
</dbReference>
<name>A0AAE1S814_9SOLA</name>
<sequence length="186" mass="20238">MRVQVYFPPLHHYPTYAGHPTPPPPPSVLGVFEVLSPKNEGSAKSSKSIPPNSSTLISPPSQLSNPKIIHTFRPKEYVVIDSEIEDLSGNLRNLRKINISGNSHITDRSLVALSMNCLNLQAIEVEDTSEKSPILTTLTTFMTKNTLAAFCVASGEGRSLVTLTTDSIIHPKTGFRISISLFNNAA</sequence>
<feature type="region of interest" description="Disordered" evidence="1">
    <location>
        <begin position="39"/>
        <end position="61"/>
    </location>
</feature>
<dbReference type="SUPFAM" id="SSF52047">
    <property type="entry name" value="RNI-like"/>
    <property type="match status" value="1"/>
</dbReference>
<reference evidence="2" key="1">
    <citation type="submission" date="2023-12" db="EMBL/GenBank/DDBJ databases">
        <title>Genome assembly of Anisodus tanguticus.</title>
        <authorList>
            <person name="Wang Y.-J."/>
        </authorList>
    </citation>
    <scope>NUCLEOTIDE SEQUENCE</scope>
    <source>
        <strain evidence="2">KB-2021</strain>
        <tissue evidence="2">Leaf</tissue>
    </source>
</reference>
<evidence type="ECO:0000313" key="3">
    <source>
        <dbReference type="Proteomes" id="UP001291623"/>
    </source>
</evidence>
<dbReference type="EMBL" id="JAVYJV010000008">
    <property type="protein sequence ID" value="KAK4364970.1"/>
    <property type="molecule type" value="Genomic_DNA"/>
</dbReference>
<protein>
    <submittedName>
        <fullName evidence="2">Uncharacterized protein</fullName>
    </submittedName>
</protein>
<gene>
    <name evidence="2" type="ORF">RND71_016328</name>
</gene>
<organism evidence="2 3">
    <name type="scientific">Anisodus tanguticus</name>
    <dbReference type="NCBI Taxonomy" id="243964"/>
    <lineage>
        <taxon>Eukaryota</taxon>
        <taxon>Viridiplantae</taxon>
        <taxon>Streptophyta</taxon>
        <taxon>Embryophyta</taxon>
        <taxon>Tracheophyta</taxon>
        <taxon>Spermatophyta</taxon>
        <taxon>Magnoliopsida</taxon>
        <taxon>eudicotyledons</taxon>
        <taxon>Gunneridae</taxon>
        <taxon>Pentapetalae</taxon>
        <taxon>asterids</taxon>
        <taxon>lamiids</taxon>
        <taxon>Solanales</taxon>
        <taxon>Solanaceae</taxon>
        <taxon>Solanoideae</taxon>
        <taxon>Hyoscyameae</taxon>
        <taxon>Anisodus</taxon>
    </lineage>
</organism>
<comment type="caution">
    <text evidence="2">The sequence shown here is derived from an EMBL/GenBank/DDBJ whole genome shotgun (WGS) entry which is preliminary data.</text>
</comment>
<dbReference type="AlphaFoldDB" id="A0AAE1S814"/>
<keyword evidence="3" id="KW-1185">Reference proteome</keyword>
<dbReference type="Gene3D" id="3.80.10.10">
    <property type="entry name" value="Ribonuclease Inhibitor"/>
    <property type="match status" value="1"/>
</dbReference>